<dbReference type="OrthoDB" id="12686at10239"/>
<accession>A0A059T7Y8</accession>
<sequence length="283" mass="30850">MASYYYSRSLANVNKLADNTKAAARKLLDWSESNGIEVLIYETIRTKEQQAANVASGASQTMRSYHLAGQALDFVMAKGKTVDWGAYRSDKGKKFVAKAKSLGFEWGGDWSGFVDNPHLQFNFKGYGTDTFGKGASTSNSSKPSANANTNSLGLVDYMNLNKLDSSFANRKKLATSYGIKNYSGTATQNTTLLAKLKAGKPHTLASSNKNTYYTENPEKIKTLVQCDLYNSVDFTEKHKTGGTFPAGTVFTIAGMGKTKGGTPRLKTKSGYYLTANTKFVKKI</sequence>
<dbReference type="Pfam" id="PF19087">
    <property type="entry name" value="DUF5776"/>
    <property type="match status" value="1"/>
</dbReference>
<feature type="domain" description="DUF5776" evidence="2">
    <location>
        <begin position="212"/>
        <end position="280"/>
    </location>
</feature>
<feature type="domain" description="Peptidase M15C" evidence="1">
    <location>
        <begin position="59"/>
        <end position="120"/>
    </location>
</feature>
<dbReference type="CDD" id="cd14845">
    <property type="entry name" value="L-Ala-D-Glu_peptidase_like"/>
    <property type="match status" value="1"/>
</dbReference>
<evidence type="ECO:0000313" key="4">
    <source>
        <dbReference type="Proteomes" id="UP000026993"/>
    </source>
</evidence>
<dbReference type="RefSeq" id="YP_009044822.1">
    <property type="nucleotide sequence ID" value="NC_024387.1"/>
</dbReference>
<dbReference type="InterPro" id="IPR009045">
    <property type="entry name" value="Zn_M74/Hedgehog-like"/>
</dbReference>
<dbReference type="GeneID" id="19735936"/>
<name>A0A059T7Y8_9CAUD</name>
<dbReference type="Gene3D" id="3.30.1380.10">
    <property type="match status" value="1"/>
</dbReference>
<dbReference type="EMBL" id="KJ094023">
    <property type="protein sequence ID" value="AHL18800.1"/>
    <property type="molecule type" value="Genomic_DNA"/>
</dbReference>
<reference evidence="3 4" key="1">
    <citation type="journal article" date="2014" name="Appl. Environ. Microbiol.">
        <title>Comparative genomic and morphological analysis of Listeria phages isolated from farm environments.</title>
        <authorList>
            <person name="Denes T."/>
            <person name="Vongkamjan K."/>
            <person name="Ackermann H.W."/>
            <person name="Moreno Switt A.I."/>
            <person name="Wiedmann M."/>
            <person name="den Bakker H.C."/>
        </authorList>
    </citation>
    <scope>NUCLEOTIDE SEQUENCE [LARGE SCALE GENOMIC DNA]</scope>
</reference>
<proteinExistence type="predicted"/>
<keyword evidence="4" id="KW-1185">Reference proteome</keyword>
<dbReference type="SUPFAM" id="SSF55166">
    <property type="entry name" value="Hedgehog/DD-peptidase"/>
    <property type="match status" value="1"/>
</dbReference>
<dbReference type="GO" id="GO:0008233">
    <property type="term" value="F:peptidase activity"/>
    <property type="evidence" value="ECO:0007669"/>
    <property type="project" value="InterPro"/>
</dbReference>
<dbReference type="KEGG" id="vg:19735936"/>
<dbReference type="SUPFAM" id="SSF158634">
    <property type="entry name" value="RPA2825-like"/>
    <property type="match status" value="1"/>
</dbReference>
<dbReference type="InterPro" id="IPR039561">
    <property type="entry name" value="Peptidase_M15C"/>
</dbReference>
<dbReference type="SMR" id="A0A059T7Y8"/>
<dbReference type="Pfam" id="PF13539">
    <property type="entry name" value="Peptidase_M15_4"/>
    <property type="match status" value="1"/>
</dbReference>
<organism evidence="3 4">
    <name type="scientific">Listeria phage LP-101</name>
    <dbReference type="NCBI Taxonomy" id="1458856"/>
    <lineage>
        <taxon>Viruses</taxon>
        <taxon>Duplodnaviria</taxon>
        <taxon>Heunggongvirae</taxon>
        <taxon>Uroviricota</taxon>
        <taxon>Caudoviricetes</taxon>
        <taxon>Trabyvirinae</taxon>
        <taxon>Slepowronvirus</taxon>
        <taxon>Slepowronvirus LP101</taxon>
    </lineage>
</organism>
<protein>
    <submittedName>
        <fullName evidence="3">Putative endolysin</fullName>
    </submittedName>
</protein>
<evidence type="ECO:0000259" key="1">
    <source>
        <dbReference type="Pfam" id="PF13539"/>
    </source>
</evidence>
<gene>
    <name evidence="3" type="ORF">LP101_021</name>
</gene>
<dbReference type="InterPro" id="IPR044081">
    <property type="entry name" value="DUF5776"/>
</dbReference>
<dbReference type="Proteomes" id="UP000026993">
    <property type="component" value="Segment"/>
</dbReference>
<evidence type="ECO:0000259" key="2">
    <source>
        <dbReference type="Pfam" id="PF19087"/>
    </source>
</evidence>
<evidence type="ECO:0000313" key="3">
    <source>
        <dbReference type="EMBL" id="AHL18800.1"/>
    </source>
</evidence>